<dbReference type="InterPro" id="IPR021847">
    <property type="entry name" value="DUF3443"/>
</dbReference>
<feature type="region of interest" description="Disordered" evidence="1">
    <location>
        <begin position="39"/>
        <end position="87"/>
    </location>
</feature>
<dbReference type="RefSeq" id="WP_087646038.1">
    <property type="nucleotide sequence ID" value="NZ_FCON02000043.1"/>
</dbReference>
<reference evidence="3" key="1">
    <citation type="submission" date="2016-01" db="EMBL/GenBank/DDBJ databases">
        <authorList>
            <person name="Peeters C."/>
        </authorList>
    </citation>
    <scope>NUCLEOTIDE SEQUENCE [LARGE SCALE GENOMIC DNA]</scope>
    <source>
        <strain evidence="3">LMG 22940</strain>
    </source>
</reference>
<protein>
    <submittedName>
        <fullName evidence="3">Lipoprotein</fullName>
    </submittedName>
</protein>
<keyword evidence="4" id="KW-1185">Reference proteome</keyword>
<evidence type="ECO:0000256" key="1">
    <source>
        <dbReference type="SAM" id="MobiDB-lite"/>
    </source>
</evidence>
<dbReference type="Proteomes" id="UP000054770">
    <property type="component" value="Unassembled WGS sequence"/>
</dbReference>
<feature type="compositionally biased region" description="Gly residues" evidence="1">
    <location>
        <begin position="50"/>
        <end position="74"/>
    </location>
</feature>
<keyword evidence="2" id="KW-0732">Signal</keyword>
<keyword evidence="3" id="KW-0449">Lipoprotein</keyword>
<organism evidence="3 4">
    <name type="scientific">Caballeronia choica</name>
    <dbReference type="NCBI Taxonomy" id="326476"/>
    <lineage>
        <taxon>Bacteria</taxon>
        <taxon>Pseudomonadati</taxon>
        <taxon>Pseudomonadota</taxon>
        <taxon>Betaproteobacteria</taxon>
        <taxon>Burkholderiales</taxon>
        <taxon>Burkholderiaceae</taxon>
        <taxon>Caballeronia</taxon>
    </lineage>
</organism>
<evidence type="ECO:0000313" key="4">
    <source>
        <dbReference type="Proteomes" id="UP000054770"/>
    </source>
</evidence>
<dbReference type="PROSITE" id="PS51257">
    <property type="entry name" value="PROKAR_LIPOPROTEIN"/>
    <property type="match status" value="1"/>
</dbReference>
<accession>A0A158JL16</accession>
<name>A0A158JL16_9BURK</name>
<dbReference type="EMBL" id="FCON02000043">
    <property type="protein sequence ID" value="SAL69497.1"/>
    <property type="molecule type" value="Genomic_DNA"/>
</dbReference>
<sequence length="444" mass="44280">MRPTPYSIDSSSPFLTRLLRWFVTAMLAAALAACGGGGGDNNSSSSSSGSSGGGSNSGSSGGSNSGSGTGGGTSGANSQPITPNGSNSVPITVNAGAANFVNIPNVTVTICAPGTSVCQTIDNIQLDTGSFGLRIVRDAAQQVLGSLPVSVAQGGGQLAECTQFADGFTWGTVRQADVKIGGETASNIPVQVIGDLGASTVPASGCVNGSNETTTADLGAHGILGVGNAIYDCGTTCLNAAQSLYYSCPNGTNCSPTAAPLAQQVVNPVTRFAVDNNGVIVQMPPVADSGAASASGTLIFGIGTQSNNAISGVTVFATDGTGNLNGSYKNASVTTFFDSGSNGTFFSDSSIPACKSSSAFYCPGSELALSNAVRSTDGVSASTVNFKVVSASTLTASGGKFAFNSLAGNFGDSRFFDFGLPFFYGRHVYVGFDLPGKSTPYVAF</sequence>
<feature type="chain" id="PRO_5011110048" evidence="2">
    <location>
        <begin position="33"/>
        <end position="444"/>
    </location>
</feature>
<dbReference type="OrthoDB" id="5289858at2"/>
<proteinExistence type="predicted"/>
<evidence type="ECO:0000313" key="3">
    <source>
        <dbReference type="EMBL" id="SAL69497.1"/>
    </source>
</evidence>
<gene>
    <name evidence="3" type="ORF">AWB68_03957</name>
</gene>
<evidence type="ECO:0000256" key="2">
    <source>
        <dbReference type="SAM" id="SignalP"/>
    </source>
</evidence>
<dbReference type="Pfam" id="PF11925">
    <property type="entry name" value="DUF3443"/>
    <property type="match status" value="1"/>
</dbReference>
<dbReference type="AlphaFoldDB" id="A0A158JL16"/>
<feature type="signal peptide" evidence="2">
    <location>
        <begin position="1"/>
        <end position="32"/>
    </location>
</feature>
<comment type="caution">
    <text evidence="3">The sequence shown here is derived from an EMBL/GenBank/DDBJ whole genome shotgun (WGS) entry which is preliminary data.</text>
</comment>